<dbReference type="InParanoid" id="A0A0A0HUL2"/>
<sequence>MGPWRSTGEIQAASVPNSERQITRRSMLALNIYNIRGQLFQSGGASCGNTFRLLAQQWLGHSELSLVTGRPDPGSRKTGPDEVDHMHYHRPSNLIDPLIVSPIAAELERDAKIYEPLPFAPNFDEAETQMEARGKVDQRTLVRDFVIRGG</sequence>
<proteinExistence type="predicted"/>
<dbReference type="AlphaFoldDB" id="A0A0A0HUL2"/>
<protein>
    <submittedName>
        <fullName evidence="2">Uncharacterized protein</fullName>
    </submittedName>
</protein>
<dbReference type="RefSeq" id="XP_010758928.1">
    <property type="nucleotide sequence ID" value="XM_010760626.1"/>
</dbReference>
<dbReference type="GeneID" id="22587357"/>
<evidence type="ECO:0000313" key="3">
    <source>
        <dbReference type="Proteomes" id="UP000001628"/>
    </source>
</evidence>
<dbReference type="KEGG" id="pbn:PADG_11460"/>
<dbReference type="VEuPathDB" id="FungiDB:PADG_11460"/>
<dbReference type="HOGENOM" id="CLU_1741140_0_0_1"/>
<evidence type="ECO:0000256" key="1">
    <source>
        <dbReference type="SAM" id="MobiDB-lite"/>
    </source>
</evidence>
<dbReference type="eggNOG" id="ENOG502RQSJ">
    <property type="taxonomic scope" value="Eukaryota"/>
</dbReference>
<name>A0A0A0HUL2_PARBD</name>
<dbReference type="Proteomes" id="UP000001628">
    <property type="component" value="Unassembled WGS sequence"/>
</dbReference>
<dbReference type="EMBL" id="KN275959">
    <property type="protein sequence ID" value="KGM92272.1"/>
    <property type="molecule type" value="Genomic_DNA"/>
</dbReference>
<reference evidence="2 3" key="1">
    <citation type="journal article" date="2011" name="PLoS Genet.">
        <title>Comparative genomic analysis of human fungal pathogens causing paracoccidioidomycosis.</title>
        <authorList>
            <person name="Desjardins C.A."/>
            <person name="Champion M.D."/>
            <person name="Holder J.W."/>
            <person name="Muszewska A."/>
            <person name="Goldberg J."/>
            <person name="Bailao A.M."/>
            <person name="Brigido M.M."/>
            <person name="Ferreira M.E."/>
            <person name="Garcia A.M."/>
            <person name="Grynberg M."/>
            <person name="Gujja S."/>
            <person name="Heiman D.I."/>
            <person name="Henn M.R."/>
            <person name="Kodira C.D."/>
            <person name="Leon-Narvaez H."/>
            <person name="Longo L.V."/>
            <person name="Ma L.J."/>
            <person name="Malavazi I."/>
            <person name="Matsuo A.L."/>
            <person name="Morais F.V."/>
            <person name="Pereira M."/>
            <person name="Rodriguez-Brito S."/>
            <person name="Sakthikumar S."/>
            <person name="Salem-Izacc S.M."/>
            <person name="Sykes S.M."/>
            <person name="Teixeira M.M."/>
            <person name="Vallejo M.C."/>
            <person name="Walter M.E."/>
            <person name="Yandava C."/>
            <person name="Young S."/>
            <person name="Zeng Q."/>
            <person name="Zucker J."/>
            <person name="Felipe M.S."/>
            <person name="Goldman G.H."/>
            <person name="Haas B.J."/>
            <person name="McEwen J.G."/>
            <person name="Nino-Vega G."/>
            <person name="Puccia R."/>
            <person name="San-Blas G."/>
            <person name="Soares C.M."/>
            <person name="Birren B.W."/>
            <person name="Cuomo C.A."/>
        </authorList>
    </citation>
    <scope>NUCLEOTIDE SEQUENCE [LARGE SCALE GENOMIC DNA]</scope>
    <source>
        <strain evidence="2 3">Pb18</strain>
    </source>
</reference>
<dbReference type="OrthoDB" id="10450001at2759"/>
<keyword evidence="3" id="KW-1185">Reference proteome</keyword>
<gene>
    <name evidence="2" type="ORF">PADG_11460</name>
</gene>
<feature type="region of interest" description="Disordered" evidence="1">
    <location>
        <begin position="67"/>
        <end position="86"/>
    </location>
</feature>
<evidence type="ECO:0000313" key="2">
    <source>
        <dbReference type="EMBL" id="KGM92272.1"/>
    </source>
</evidence>
<feature type="compositionally biased region" description="Basic and acidic residues" evidence="1">
    <location>
        <begin position="73"/>
        <end position="86"/>
    </location>
</feature>
<accession>A0A0A0HUL2</accession>
<organism evidence="2 3">
    <name type="scientific">Paracoccidioides brasiliensis (strain Pb18)</name>
    <dbReference type="NCBI Taxonomy" id="502780"/>
    <lineage>
        <taxon>Eukaryota</taxon>
        <taxon>Fungi</taxon>
        <taxon>Dikarya</taxon>
        <taxon>Ascomycota</taxon>
        <taxon>Pezizomycotina</taxon>
        <taxon>Eurotiomycetes</taxon>
        <taxon>Eurotiomycetidae</taxon>
        <taxon>Onygenales</taxon>
        <taxon>Ajellomycetaceae</taxon>
        <taxon>Paracoccidioides</taxon>
    </lineage>
</organism>